<evidence type="ECO:0000256" key="1">
    <source>
        <dbReference type="ARBA" id="ARBA00004177"/>
    </source>
</evidence>
<keyword evidence="7" id="KW-0677">Repeat</keyword>
<keyword evidence="11" id="KW-0472">Membrane</keyword>
<dbReference type="Proteomes" id="UP000314294">
    <property type="component" value="Unassembled WGS sequence"/>
</dbReference>
<accession>A0A4Z2GEU2</accession>
<comment type="caution">
    <text evidence="18">The sequence shown here is derived from an EMBL/GenBank/DDBJ whole genome shotgun (WGS) entry which is preliminary data.</text>
</comment>
<keyword evidence="12 18" id="KW-0675">Receptor</keyword>
<keyword evidence="5" id="KW-0812">Transmembrane</keyword>
<organism evidence="18 19">
    <name type="scientific">Liparis tanakae</name>
    <name type="common">Tanaka's snailfish</name>
    <dbReference type="NCBI Taxonomy" id="230148"/>
    <lineage>
        <taxon>Eukaryota</taxon>
        <taxon>Metazoa</taxon>
        <taxon>Chordata</taxon>
        <taxon>Craniata</taxon>
        <taxon>Vertebrata</taxon>
        <taxon>Euteleostomi</taxon>
        <taxon>Actinopterygii</taxon>
        <taxon>Neopterygii</taxon>
        <taxon>Teleostei</taxon>
        <taxon>Neoteleostei</taxon>
        <taxon>Acanthomorphata</taxon>
        <taxon>Eupercaria</taxon>
        <taxon>Perciformes</taxon>
        <taxon>Cottioidei</taxon>
        <taxon>Cottales</taxon>
        <taxon>Liparidae</taxon>
        <taxon>Liparis</taxon>
    </lineage>
</organism>
<dbReference type="GO" id="GO:0032755">
    <property type="term" value="P:positive regulation of interleukin-6 production"/>
    <property type="evidence" value="ECO:0007669"/>
    <property type="project" value="TreeGrafter"/>
</dbReference>
<keyword evidence="14" id="KW-0395">Inflammatory response</keyword>
<dbReference type="InterPro" id="IPR035897">
    <property type="entry name" value="Toll_tir_struct_dom_sf"/>
</dbReference>
<evidence type="ECO:0000256" key="16">
    <source>
        <dbReference type="SAM" id="MobiDB-lite"/>
    </source>
</evidence>
<evidence type="ECO:0000259" key="17">
    <source>
        <dbReference type="PROSITE" id="PS50104"/>
    </source>
</evidence>
<evidence type="ECO:0000256" key="15">
    <source>
        <dbReference type="ARBA" id="ARBA00046288"/>
    </source>
</evidence>
<dbReference type="FunFam" id="3.80.10.10:FF:000037">
    <property type="entry name" value="Toll-like receptor 7"/>
    <property type="match status" value="1"/>
</dbReference>
<dbReference type="GO" id="GO:0002224">
    <property type="term" value="P:toll-like receptor signaling pathway"/>
    <property type="evidence" value="ECO:0007669"/>
    <property type="project" value="TreeGrafter"/>
</dbReference>
<evidence type="ECO:0000313" key="18">
    <source>
        <dbReference type="EMBL" id="TNN51889.1"/>
    </source>
</evidence>
<evidence type="ECO:0000313" key="19">
    <source>
        <dbReference type="Proteomes" id="UP000314294"/>
    </source>
</evidence>
<gene>
    <name evidence="18" type="primary">TLR7_0</name>
    <name evidence="18" type="ORF">EYF80_037915</name>
</gene>
<dbReference type="GO" id="GO:0007249">
    <property type="term" value="P:canonical NF-kappaB signal transduction"/>
    <property type="evidence" value="ECO:0007669"/>
    <property type="project" value="TreeGrafter"/>
</dbReference>
<dbReference type="FunFam" id="3.40.50.10140:FF:000003">
    <property type="entry name" value="Toll-like receptor 7"/>
    <property type="match status" value="1"/>
</dbReference>
<keyword evidence="9" id="KW-0391">Immunity</keyword>
<evidence type="ECO:0000256" key="6">
    <source>
        <dbReference type="ARBA" id="ARBA00022729"/>
    </source>
</evidence>
<dbReference type="OrthoDB" id="10006997at2759"/>
<keyword evidence="19" id="KW-1185">Reference proteome</keyword>
<proteinExistence type="inferred from homology"/>
<evidence type="ECO:0000256" key="9">
    <source>
        <dbReference type="ARBA" id="ARBA00022859"/>
    </source>
</evidence>
<evidence type="ECO:0000256" key="13">
    <source>
        <dbReference type="ARBA" id="ARBA00023180"/>
    </source>
</evidence>
<evidence type="ECO:0000256" key="3">
    <source>
        <dbReference type="ARBA" id="ARBA00022588"/>
    </source>
</evidence>
<dbReference type="GO" id="GO:0006954">
    <property type="term" value="P:inflammatory response"/>
    <property type="evidence" value="ECO:0007669"/>
    <property type="project" value="UniProtKB-KW"/>
</dbReference>
<dbReference type="PANTHER" id="PTHR47410">
    <property type="entry name" value="TOLL-LIKE RECEPTOR 7-RELATED"/>
    <property type="match status" value="1"/>
</dbReference>
<keyword evidence="4" id="KW-0433">Leucine-rich repeat</keyword>
<dbReference type="InterPro" id="IPR003591">
    <property type="entry name" value="Leu-rich_rpt_typical-subtyp"/>
</dbReference>
<reference evidence="18 19" key="1">
    <citation type="submission" date="2019-03" db="EMBL/GenBank/DDBJ databases">
        <title>First draft genome of Liparis tanakae, snailfish: a comprehensive survey of snailfish specific genes.</title>
        <authorList>
            <person name="Kim W."/>
            <person name="Song I."/>
            <person name="Jeong J.-H."/>
            <person name="Kim D."/>
            <person name="Kim S."/>
            <person name="Ryu S."/>
            <person name="Song J.Y."/>
            <person name="Lee S.K."/>
        </authorList>
    </citation>
    <scope>NUCLEOTIDE SEQUENCE [LARGE SCALE GENOMIC DNA]</scope>
    <source>
        <tissue evidence="18">Muscle</tissue>
    </source>
</reference>
<dbReference type="PANTHER" id="PTHR47410:SF2">
    <property type="entry name" value="TOLL-LIKE RECEPTOR 7"/>
    <property type="match status" value="1"/>
</dbReference>
<dbReference type="SMART" id="SM00255">
    <property type="entry name" value="TIR"/>
    <property type="match status" value="1"/>
</dbReference>
<evidence type="ECO:0000256" key="7">
    <source>
        <dbReference type="ARBA" id="ARBA00022737"/>
    </source>
</evidence>
<dbReference type="GO" id="GO:1902533">
    <property type="term" value="P:positive regulation of intracellular signal transduction"/>
    <property type="evidence" value="ECO:0007669"/>
    <property type="project" value="UniProtKB-ARBA"/>
</dbReference>
<feature type="compositionally biased region" description="Polar residues" evidence="16">
    <location>
        <begin position="55"/>
        <end position="70"/>
    </location>
</feature>
<dbReference type="PRINTS" id="PR01537">
    <property type="entry name" value="INTRLKN1R1F"/>
</dbReference>
<keyword evidence="6" id="KW-0732">Signal</keyword>
<feature type="region of interest" description="Disordered" evidence="16">
    <location>
        <begin position="55"/>
        <end position="85"/>
    </location>
</feature>
<name>A0A4Z2GEU2_9TELE</name>
<protein>
    <submittedName>
        <fullName evidence="18">Toll-like receptor 7</fullName>
    </submittedName>
</protein>
<dbReference type="SMART" id="SM00369">
    <property type="entry name" value="LRR_TYP"/>
    <property type="match status" value="12"/>
</dbReference>
<sequence>MLSRSWSTIMPGSGSLEALLEKTRATLTRKSGGQNFQSQDPPNEQRIFSAKTLPKSLSQGAVASTSSSQRRLGGASLLLPESTPPRLDARRPAWRRRAPFNHCFLRRNKNTGRDDADRKMASHGLSVPCKADHTNTVSAVDDMSLEARLARVNSMKGKTYSLQTGFALARKDALEMAGVLRSGLGRSSRGEEREVDASDADTFSQLLFTQAKVLSGACSRMGAEYSSPEELLLTLTHSFHTLCCLTQACMSLVDGLSAERERRKVVAKLDEVVVNYVCLLKAAEAASGSSPTRVSYPKTLPCDVVEDRNGSVTVDCTERSLKDIPPGIPRDTTNLTLTINHIPQLNSTSFIGLENLKEIDMRCNCVPIKIGPKDRMCTKSLIIKENTFTSLRNLRALYLDGNQLYSIPKGLPQNLILLSLEVNHIYNISKANLSEIKNIQMLYLSQNCYYRNPCNASYAIEDGAFLQLTNLTLLCLKSNNLSFIPHQLPTSLKELYLYNNNIKAVTDEDFKNLTHLEILDISGNCPRCYNAPFPCDPCPNNSPLNISKTAFKMLTELKTLRLHSNSLTCVQSEWFASTTELRELDLSANFLAMAIGVTDFPRFLGKLKELDLSFNYELQKYPETLKLSSSFSSLKSLRVLRLKGIVFQQLQPESIAPLKPLTHLEVLDLGTNFIKMTNLSILMELKSFKIISLSDNKISSPSDGLDGVGYSGREALRWSPMSAAAPYQNEEVREIHYFRYDEYARSCKYKDKELGTITSFVNKNCSQFGKTLDVSRNNIFFLHSRFLNLGELRCLNLSGNAMSQSLNGSEFTYLTNLQYLDFSFNRLDLLYSTAFQELKSLVILDISYNNHYFESEGLTHMLNFTRNLKNLKVLLMNSNQISTSTNTELESQSLERLEFRDNRLDLLWRDGDTRYVNYFKNLLNLTVLDISSNNLNFIPPEVFSGLPDKLSELYIKNNQLKDESFNWDKLQLLQSLEVLDLSGNSLTSVPPMLSICTKSLKKLLLHKNQILKLTPDFLKDAYNLKYLDLSFNHIQYIEKSSFPDDVVEKMHMLLLHRNRFLCTCNATWFVTWLNRTTVTIPRLATDVTCASPGAQRGHPVISVDLLACQHSYLSIILCTLMTSLVLSFLPLSICSHLFLWDVWYIYHFCRAKLKGYSRLYSQSSAYDAFVIYDKEDSAVTDWVMKEMCTHLEELGERRLTLCLEERDWVPGCPLIDNLSQSIHNSKRTVFILTSKYIKSGNFKTAFYMAHQRLMDERNDVIVLIFLERVACNSRYLRLRKRLYKRSVLEWPTNPQAQLYFWFSLRSVLATESHKQYNNLFKETL</sequence>
<evidence type="ECO:0000256" key="8">
    <source>
        <dbReference type="ARBA" id="ARBA00022753"/>
    </source>
</evidence>
<dbReference type="SMART" id="SM00082">
    <property type="entry name" value="LRRCT"/>
    <property type="match status" value="1"/>
</dbReference>
<dbReference type="GO" id="GO:0005886">
    <property type="term" value="C:plasma membrane"/>
    <property type="evidence" value="ECO:0007669"/>
    <property type="project" value="TreeGrafter"/>
</dbReference>
<dbReference type="InterPro" id="IPR001611">
    <property type="entry name" value="Leu-rich_rpt"/>
</dbReference>
<keyword evidence="10" id="KW-1133">Transmembrane helix</keyword>
<dbReference type="Pfam" id="PF13855">
    <property type="entry name" value="LRR_8"/>
    <property type="match status" value="4"/>
</dbReference>
<evidence type="ECO:0000256" key="10">
    <source>
        <dbReference type="ARBA" id="ARBA00022989"/>
    </source>
</evidence>
<dbReference type="GO" id="GO:0038187">
    <property type="term" value="F:pattern recognition receptor activity"/>
    <property type="evidence" value="ECO:0007669"/>
    <property type="project" value="TreeGrafter"/>
</dbReference>
<dbReference type="PROSITE" id="PS51450">
    <property type="entry name" value="LRR"/>
    <property type="match status" value="5"/>
</dbReference>
<feature type="domain" description="TIR" evidence="17">
    <location>
        <begin position="1164"/>
        <end position="1308"/>
    </location>
</feature>
<dbReference type="PROSITE" id="PS50104">
    <property type="entry name" value="TIR"/>
    <property type="match status" value="1"/>
</dbReference>
<dbReference type="GO" id="GO:0045087">
    <property type="term" value="P:innate immune response"/>
    <property type="evidence" value="ECO:0007669"/>
    <property type="project" value="UniProtKB-KW"/>
</dbReference>
<evidence type="ECO:0000256" key="14">
    <source>
        <dbReference type="ARBA" id="ARBA00023198"/>
    </source>
</evidence>
<dbReference type="GO" id="GO:0005768">
    <property type="term" value="C:endosome"/>
    <property type="evidence" value="ECO:0007669"/>
    <property type="project" value="UniProtKB-SubCell"/>
</dbReference>
<dbReference type="Pfam" id="PF00560">
    <property type="entry name" value="LRR_1"/>
    <property type="match status" value="1"/>
</dbReference>
<dbReference type="Pfam" id="PF01582">
    <property type="entry name" value="TIR"/>
    <property type="match status" value="1"/>
</dbReference>
<keyword evidence="3" id="KW-0399">Innate immunity</keyword>
<dbReference type="Gene3D" id="3.40.50.10140">
    <property type="entry name" value="Toll/interleukin-1 receptor homology (TIR) domain"/>
    <property type="match status" value="1"/>
</dbReference>
<dbReference type="InterPro" id="IPR000157">
    <property type="entry name" value="TIR_dom"/>
</dbReference>
<dbReference type="GO" id="GO:0051607">
    <property type="term" value="P:defense response to virus"/>
    <property type="evidence" value="ECO:0007669"/>
    <property type="project" value="TreeGrafter"/>
</dbReference>
<dbReference type="SUPFAM" id="SSF52200">
    <property type="entry name" value="Toll/Interleukin receptor TIR domain"/>
    <property type="match status" value="1"/>
</dbReference>
<dbReference type="SUPFAM" id="SSF52058">
    <property type="entry name" value="L domain-like"/>
    <property type="match status" value="2"/>
</dbReference>
<dbReference type="Pfam" id="PF12799">
    <property type="entry name" value="LRR_4"/>
    <property type="match status" value="1"/>
</dbReference>
<keyword evidence="8" id="KW-0967">Endosome</keyword>
<comment type="subcellular location">
    <subcellularLocation>
        <location evidence="15">Endomembrane system</location>
        <topology evidence="15">Single-pass type I membrane protein</topology>
    </subcellularLocation>
    <subcellularLocation>
        <location evidence="1">Endosome</location>
    </subcellularLocation>
</comment>
<dbReference type="InterPro" id="IPR000483">
    <property type="entry name" value="Cys-rich_flank_reg_C"/>
</dbReference>
<evidence type="ECO:0000256" key="12">
    <source>
        <dbReference type="ARBA" id="ARBA00023170"/>
    </source>
</evidence>
<evidence type="ECO:0000256" key="4">
    <source>
        <dbReference type="ARBA" id="ARBA00022614"/>
    </source>
</evidence>
<dbReference type="SMART" id="SM00365">
    <property type="entry name" value="LRR_SD22"/>
    <property type="match status" value="9"/>
</dbReference>
<dbReference type="SMART" id="SM00364">
    <property type="entry name" value="LRR_BAC"/>
    <property type="match status" value="5"/>
</dbReference>
<dbReference type="EMBL" id="SRLO01000567">
    <property type="protein sequence ID" value="TNN51889.1"/>
    <property type="molecule type" value="Genomic_DNA"/>
</dbReference>
<dbReference type="InterPro" id="IPR032675">
    <property type="entry name" value="LRR_dom_sf"/>
</dbReference>
<evidence type="ECO:0000256" key="2">
    <source>
        <dbReference type="ARBA" id="ARBA00009634"/>
    </source>
</evidence>
<keyword evidence="13" id="KW-0325">Glycoprotein</keyword>
<evidence type="ECO:0000256" key="5">
    <source>
        <dbReference type="ARBA" id="ARBA00022692"/>
    </source>
</evidence>
<dbReference type="Gene3D" id="3.80.10.10">
    <property type="entry name" value="Ribonuclease Inhibitor"/>
    <property type="match status" value="1"/>
</dbReference>
<evidence type="ECO:0000256" key="11">
    <source>
        <dbReference type="ARBA" id="ARBA00023136"/>
    </source>
</evidence>
<comment type="similarity">
    <text evidence="2">Belongs to the Toll-like receptor family.</text>
</comment>
<dbReference type="InterPro" id="IPR025875">
    <property type="entry name" value="Leu-rich_rpt_4"/>
</dbReference>